<keyword evidence="8 9" id="KW-0694">RNA-binding</keyword>
<dbReference type="PIRSF" id="PIRSF005499">
    <property type="entry name" value="PNPase"/>
    <property type="match status" value="1"/>
</dbReference>
<evidence type="ECO:0000256" key="7">
    <source>
        <dbReference type="ARBA" id="ARBA00022842"/>
    </source>
</evidence>
<comment type="caution">
    <text evidence="11">The sequence shown here is derived from an EMBL/GenBank/DDBJ whole genome shotgun (WGS) entry which is preliminary data.</text>
</comment>
<dbReference type="EMBL" id="JAGQKX010000024">
    <property type="protein sequence ID" value="MCA9390042.1"/>
    <property type="molecule type" value="Genomic_DNA"/>
</dbReference>
<dbReference type="InterPro" id="IPR020568">
    <property type="entry name" value="Ribosomal_Su5_D2-typ_SF"/>
</dbReference>
<dbReference type="Gene3D" id="3.30.230.70">
    <property type="entry name" value="GHMP Kinase, N-terminal domain"/>
    <property type="match status" value="2"/>
</dbReference>
<dbReference type="FunFam" id="3.30.1370.10:FF:000001">
    <property type="entry name" value="Polyribonucleotide nucleotidyltransferase"/>
    <property type="match status" value="1"/>
</dbReference>
<evidence type="ECO:0000313" key="12">
    <source>
        <dbReference type="Proteomes" id="UP000701698"/>
    </source>
</evidence>
<keyword evidence="6 9" id="KW-0479">Metal-binding</keyword>
<dbReference type="InterPro" id="IPR012162">
    <property type="entry name" value="PNPase"/>
</dbReference>
<evidence type="ECO:0000256" key="2">
    <source>
        <dbReference type="ARBA" id="ARBA00007404"/>
    </source>
</evidence>
<dbReference type="InterPro" id="IPR004088">
    <property type="entry name" value="KH_dom_type_1"/>
</dbReference>
<comment type="catalytic activity">
    <reaction evidence="9">
        <text>RNA(n+1) + phosphate = RNA(n) + a ribonucleoside 5'-diphosphate</text>
        <dbReference type="Rhea" id="RHEA:22096"/>
        <dbReference type="Rhea" id="RHEA-COMP:14527"/>
        <dbReference type="Rhea" id="RHEA-COMP:17342"/>
        <dbReference type="ChEBI" id="CHEBI:43474"/>
        <dbReference type="ChEBI" id="CHEBI:57930"/>
        <dbReference type="ChEBI" id="CHEBI:140395"/>
        <dbReference type="EC" id="2.7.7.8"/>
    </reaction>
</comment>
<evidence type="ECO:0000256" key="8">
    <source>
        <dbReference type="ARBA" id="ARBA00022884"/>
    </source>
</evidence>
<feature type="domain" description="S1 motif" evidence="10">
    <location>
        <begin position="622"/>
        <end position="690"/>
    </location>
</feature>
<dbReference type="InterPro" id="IPR004087">
    <property type="entry name" value="KH_dom"/>
</dbReference>
<dbReference type="InterPro" id="IPR001247">
    <property type="entry name" value="ExoRNase_PH_dom1"/>
</dbReference>
<keyword evidence="3 9" id="KW-0963">Cytoplasm</keyword>
<dbReference type="InterPro" id="IPR003029">
    <property type="entry name" value="S1_domain"/>
</dbReference>
<dbReference type="SUPFAM" id="SSF50249">
    <property type="entry name" value="Nucleic acid-binding proteins"/>
    <property type="match status" value="1"/>
</dbReference>
<dbReference type="InterPro" id="IPR012340">
    <property type="entry name" value="NA-bd_OB-fold"/>
</dbReference>
<evidence type="ECO:0000256" key="9">
    <source>
        <dbReference type="HAMAP-Rule" id="MF_01595"/>
    </source>
</evidence>
<dbReference type="SMART" id="SM00316">
    <property type="entry name" value="S1"/>
    <property type="match status" value="1"/>
</dbReference>
<proteinExistence type="inferred from homology"/>
<keyword evidence="4 9" id="KW-0808">Transferase</keyword>
<dbReference type="InterPro" id="IPR036612">
    <property type="entry name" value="KH_dom_type_1_sf"/>
</dbReference>
<reference evidence="11" key="2">
    <citation type="journal article" date="2021" name="Microbiome">
        <title>Successional dynamics and alternative stable states in a saline activated sludge microbial community over 9 years.</title>
        <authorList>
            <person name="Wang Y."/>
            <person name="Ye J."/>
            <person name="Ju F."/>
            <person name="Liu L."/>
            <person name="Boyd J.A."/>
            <person name="Deng Y."/>
            <person name="Parks D.H."/>
            <person name="Jiang X."/>
            <person name="Yin X."/>
            <person name="Woodcroft B.J."/>
            <person name="Tyson G.W."/>
            <person name="Hugenholtz P."/>
            <person name="Polz M.F."/>
            <person name="Zhang T."/>
        </authorList>
    </citation>
    <scope>NUCLEOTIDE SEQUENCE</scope>
    <source>
        <strain evidence="11">HKST-UBA01</strain>
    </source>
</reference>
<evidence type="ECO:0000313" key="11">
    <source>
        <dbReference type="EMBL" id="MCA9390042.1"/>
    </source>
</evidence>
<protein>
    <recommendedName>
        <fullName evidence="9">Polyribonucleotide nucleotidyltransferase</fullName>
        <ecNumber evidence="9">2.7.7.8</ecNumber>
    </recommendedName>
    <alternativeName>
        <fullName evidence="9">Polynucleotide phosphorylase</fullName>
        <shortName evidence="9">PNPase</shortName>
    </alternativeName>
</protein>
<accession>A0A955RQ47</accession>
<evidence type="ECO:0000256" key="1">
    <source>
        <dbReference type="ARBA" id="ARBA00004496"/>
    </source>
</evidence>
<dbReference type="HAMAP" id="MF_01595">
    <property type="entry name" value="PNPase"/>
    <property type="match status" value="1"/>
</dbReference>
<dbReference type="Pfam" id="PF00013">
    <property type="entry name" value="KH_1"/>
    <property type="match status" value="1"/>
</dbReference>
<dbReference type="CDD" id="cd11364">
    <property type="entry name" value="RNase_PH_PNPase_2"/>
    <property type="match status" value="1"/>
</dbReference>
<dbReference type="GO" id="GO:0006402">
    <property type="term" value="P:mRNA catabolic process"/>
    <property type="evidence" value="ECO:0007669"/>
    <property type="project" value="UniProtKB-UniRule"/>
</dbReference>
<evidence type="ECO:0000256" key="3">
    <source>
        <dbReference type="ARBA" id="ARBA00022490"/>
    </source>
</evidence>
<evidence type="ECO:0000259" key="10">
    <source>
        <dbReference type="PROSITE" id="PS50126"/>
    </source>
</evidence>
<dbReference type="FunFam" id="3.30.230.70:FF:000002">
    <property type="entry name" value="Polyribonucleotide nucleotidyltransferase"/>
    <property type="match status" value="1"/>
</dbReference>
<dbReference type="SUPFAM" id="SSF54791">
    <property type="entry name" value="Eukaryotic type KH-domain (KH-domain type I)"/>
    <property type="match status" value="1"/>
</dbReference>
<dbReference type="CDD" id="cd04472">
    <property type="entry name" value="S1_PNPase"/>
    <property type="match status" value="1"/>
</dbReference>
<keyword evidence="7 9" id="KW-0460">Magnesium</keyword>
<keyword evidence="5 9" id="KW-0548">Nucleotidyltransferase</keyword>
<dbReference type="Pfam" id="PF00575">
    <property type="entry name" value="S1"/>
    <property type="match status" value="1"/>
</dbReference>
<dbReference type="NCBIfam" id="NF008805">
    <property type="entry name" value="PRK11824.1"/>
    <property type="match status" value="1"/>
</dbReference>
<evidence type="ECO:0000256" key="6">
    <source>
        <dbReference type="ARBA" id="ARBA00022723"/>
    </source>
</evidence>
<dbReference type="Proteomes" id="UP000701698">
    <property type="component" value="Unassembled WGS sequence"/>
</dbReference>
<gene>
    <name evidence="9" type="primary">pnp</name>
    <name evidence="11" type="ORF">KC571_01450</name>
</gene>
<feature type="binding site" evidence="9">
    <location>
        <position position="492"/>
    </location>
    <ligand>
        <name>Mg(2+)</name>
        <dbReference type="ChEBI" id="CHEBI:18420"/>
    </ligand>
</feature>
<dbReference type="NCBIfam" id="TIGR03591">
    <property type="entry name" value="polynuc_phos"/>
    <property type="match status" value="1"/>
</dbReference>
<evidence type="ECO:0000256" key="4">
    <source>
        <dbReference type="ARBA" id="ARBA00022679"/>
    </source>
</evidence>
<dbReference type="InterPro" id="IPR036345">
    <property type="entry name" value="ExoRNase_PH_dom2_sf"/>
</dbReference>
<dbReference type="SMART" id="SM00322">
    <property type="entry name" value="KH"/>
    <property type="match status" value="1"/>
</dbReference>
<name>A0A955RQ47_UNCKA</name>
<dbReference type="EC" id="2.7.7.8" evidence="9"/>
<comment type="cofactor">
    <cofactor evidence="9">
        <name>Mg(2+)</name>
        <dbReference type="ChEBI" id="CHEBI:18420"/>
    </cofactor>
</comment>
<dbReference type="PANTHER" id="PTHR11252">
    <property type="entry name" value="POLYRIBONUCLEOTIDE NUCLEOTIDYLTRANSFERASE"/>
    <property type="match status" value="1"/>
</dbReference>
<dbReference type="Gene3D" id="2.40.50.140">
    <property type="entry name" value="Nucleic acid-binding proteins"/>
    <property type="match status" value="1"/>
</dbReference>
<reference evidence="11" key="1">
    <citation type="submission" date="2020-04" db="EMBL/GenBank/DDBJ databases">
        <authorList>
            <person name="Zhang T."/>
        </authorList>
    </citation>
    <scope>NUCLEOTIDE SEQUENCE</scope>
    <source>
        <strain evidence="11">HKST-UBA01</strain>
    </source>
</reference>
<dbReference type="PANTHER" id="PTHR11252:SF0">
    <property type="entry name" value="POLYRIBONUCLEOTIDE NUCLEOTIDYLTRANSFERASE 1, MITOCHONDRIAL"/>
    <property type="match status" value="1"/>
</dbReference>
<dbReference type="GO" id="GO:0004654">
    <property type="term" value="F:polyribonucleotide nucleotidyltransferase activity"/>
    <property type="evidence" value="ECO:0007669"/>
    <property type="project" value="UniProtKB-UniRule"/>
</dbReference>
<dbReference type="FunFam" id="3.30.230.70:FF:000001">
    <property type="entry name" value="Polyribonucleotide nucleotidyltransferase"/>
    <property type="match status" value="1"/>
</dbReference>
<feature type="binding site" evidence="9">
    <location>
        <position position="486"/>
    </location>
    <ligand>
        <name>Mg(2+)</name>
        <dbReference type="ChEBI" id="CHEBI:18420"/>
    </ligand>
</feature>
<dbReference type="InterPro" id="IPR027408">
    <property type="entry name" value="PNPase/RNase_PH_dom_sf"/>
</dbReference>
<sequence>MISEQIKESIELAGRTLTLETGLLAPRATGSVKATYGETVLLATAVISEPRDDIDFFPLSIEYEERLYAGGLIKGSPWVKREGRPRDEAILCGRMIDRAIRPLFPNDFKNDVQIIITVLSVDEDNDPSIIGMVAAAAALHIAGAPWIGPVSGVRVGMVEGSYIINPLTTTEKEYSKMDMVVASTKEKTVMLEVGAEEITEEEAIKGIEFGFNENLRLIEMIETLAEKAGRKVIEYDTPEVDEELMDRIKTFIKENFDFHANESKDKAESSAERDEFLDTLFAQFEGKTTKSVMVGVFDKMRKSEIRRLILEEGKRLDNRAMDQVRDLFVDVSLLPRTHGSALFQRGDTQALTVTTLGSTSLEQLIESMSGEETKRYIHHYNFPPYSTGETGRVGSPKRREIGHGALAEKALEPMIPSEEQFPYTIRVVSEILSSNGSSSMASVCGSTLSLMDAGVPIKAPVAGVAMGLVSDGDKNIVLTDLMGEEDMAGDMDFKVAGTKDGITAVQVDVKNDGLSLALITEIFEKAKAGRLFIMDAMMKVIDAPRTQLSQYAPKVVSLKIDPEKIGEVIGPGGKVIKAIQADTNTVIEIQEDGTVHISGVQQEGLDNAKKRIEGITHVPEVGEIYDGTVKRIVDFGAFVEFLPGKEGLVHISEIDNNYVEKVRDFLNEGDQVKIKIIEIDDRGRVNLSIKALMQDGTTE</sequence>
<dbReference type="SUPFAM" id="SSF54211">
    <property type="entry name" value="Ribosomal protein S5 domain 2-like"/>
    <property type="match status" value="2"/>
</dbReference>
<dbReference type="GO" id="GO:0005829">
    <property type="term" value="C:cytosol"/>
    <property type="evidence" value="ECO:0007669"/>
    <property type="project" value="TreeGrafter"/>
</dbReference>
<dbReference type="Pfam" id="PF03725">
    <property type="entry name" value="RNase_PH_C"/>
    <property type="match status" value="2"/>
</dbReference>
<dbReference type="CDD" id="cd02393">
    <property type="entry name" value="KH-I_PNPase"/>
    <property type="match status" value="1"/>
</dbReference>
<dbReference type="PROSITE" id="PS50126">
    <property type="entry name" value="S1"/>
    <property type="match status" value="1"/>
</dbReference>
<dbReference type="FunFam" id="2.40.50.140:FF:000023">
    <property type="entry name" value="Polyribonucleotide nucleotidyltransferase"/>
    <property type="match status" value="1"/>
</dbReference>
<comment type="function">
    <text evidence="9">Involved in mRNA degradation. Catalyzes the phosphorolysis of single-stranded polyribonucleotides processively in the 3'- to 5'-direction.</text>
</comment>
<dbReference type="AlphaFoldDB" id="A0A955RQ47"/>
<dbReference type="Gene3D" id="3.30.1370.10">
    <property type="entry name" value="K Homology domain, type 1"/>
    <property type="match status" value="1"/>
</dbReference>
<dbReference type="GO" id="GO:0000287">
    <property type="term" value="F:magnesium ion binding"/>
    <property type="evidence" value="ECO:0007669"/>
    <property type="project" value="UniProtKB-UniRule"/>
</dbReference>
<dbReference type="GO" id="GO:0000175">
    <property type="term" value="F:3'-5'-RNA exonuclease activity"/>
    <property type="evidence" value="ECO:0007669"/>
    <property type="project" value="TreeGrafter"/>
</dbReference>
<dbReference type="InterPro" id="IPR015847">
    <property type="entry name" value="ExoRNase_PH_dom2"/>
</dbReference>
<dbReference type="Pfam" id="PF01138">
    <property type="entry name" value="RNase_PH"/>
    <property type="match status" value="2"/>
</dbReference>
<comment type="subcellular location">
    <subcellularLocation>
        <location evidence="1 9">Cytoplasm</location>
    </subcellularLocation>
</comment>
<dbReference type="PROSITE" id="PS50084">
    <property type="entry name" value="KH_TYPE_1"/>
    <property type="match status" value="1"/>
</dbReference>
<evidence type="ECO:0000256" key="5">
    <source>
        <dbReference type="ARBA" id="ARBA00022695"/>
    </source>
</evidence>
<dbReference type="GO" id="GO:0003723">
    <property type="term" value="F:RNA binding"/>
    <property type="evidence" value="ECO:0007669"/>
    <property type="project" value="UniProtKB-UniRule"/>
</dbReference>
<dbReference type="SUPFAM" id="SSF55666">
    <property type="entry name" value="Ribonuclease PH domain 2-like"/>
    <property type="match status" value="2"/>
</dbReference>
<comment type="similarity">
    <text evidence="2 9">Belongs to the polyribonucleotide nucleotidyltransferase family.</text>
</comment>
<organism evidence="11 12">
    <name type="scientific">candidate division WWE3 bacterium</name>
    <dbReference type="NCBI Taxonomy" id="2053526"/>
    <lineage>
        <taxon>Bacteria</taxon>
        <taxon>Katanobacteria</taxon>
    </lineage>
</organism>